<evidence type="ECO:0000313" key="2">
    <source>
        <dbReference type="Proteomes" id="UP000429181"/>
    </source>
</evidence>
<protein>
    <submittedName>
        <fullName evidence="1">Uncharacterized protein</fullName>
    </submittedName>
</protein>
<proteinExistence type="predicted"/>
<reference evidence="1 2" key="1">
    <citation type="submission" date="2018-11" db="EMBL/GenBank/DDBJ databases">
        <title>Haplotype-resolved cattle genomes.</title>
        <authorList>
            <person name="Low W.Y."/>
            <person name="Tearle R."/>
            <person name="Bickhart D.M."/>
            <person name="Rosen B.D."/>
            <person name="Koren S."/>
            <person name="Rhie A."/>
            <person name="Hiendleder S."/>
            <person name="Phillippy A.M."/>
            <person name="Smith T.P.L."/>
            <person name="Williams J.L."/>
        </authorList>
    </citation>
    <scope>NUCLEOTIDE SEQUENCE [LARGE SCALE GENOMIC DNA]</scope>
</reference>
<dbReference type="Proteomes" id="UP000429181">
    <property type="component" value="Chromosome 1"/>
</dbReference>
<name>A0A4W2FDW0_BOBOX</name>
<reference evidence="1" key="2">
    <citation type="submission" date="2025-08" db="UniProtKB">
        <authorList>
            <consortium name="Ensembl"/>
        </authorList>
    </citation>
    <scope>IDENTIFICATION</scope>
</reference>
<accession>A0A4W2FDW0</accession>
<sequence length="64" mass="7592">MTWQPQQQCLEDSTLHQHFSQILNFCHYENFEYVSPLYHVRLGICIGNIDEVTLQTLVKILELI</sequence>
<organism evidence="1 2">
    <name type="scientific">Bos indicus x Bos taurus</name>
    <name type="common">Hybrid cattle</name>
    <dbReference type="NCBI Taxonomy" id="30522"/>
    <lineage>
        <taxon>Eukaryota</taxon>
        <taxon>Metazoa</taxon>
        <taxon>Chordata</taxon>
        <taxon>Craniata</taxon>
        <taxon>Vertebrata</taxon>
        <taxon>Euteleostomi</taxon>
        <taxon>Mammalia</taxon>
        <taxon>Eutheria</taxon>
        <taxon>Laurasiatheria</taxon>
        <taxon>Artiodactyla</taxon>
        <taxon>Ruminantia</taxon>
        <taxon>Pecora</taxon>
        <taxon>Bovidae</taxon>
        <taxon>Bovinae</taxon>
        <taxon>Bos</taxon>
    </lineage>
</organism>
<evidence type="ECO:0000313" key="1">
    <source>
        <dbReference type="Ensembl" id="ENSBIXP00005003128.1"/>
    </source>
</evidence>
<dbReference type="Ensembl" id="ENSBIXT00005010948.1">
    <property type="protein sequence ID" value="ENSBIXP00005003128.1"/>
    <property type="gene ID" value="ENSBIXG00005009299.1"/>
</dbReference>
<dbReference type="AlphaFoldDB" id="A0A4W2FDW0"/>